<dbReference type="PANTHER" id="PTHR37298:SF1">
    <property type="entry name" value="UPF0111 PROTEIN YKAA"/>
    <property type="match status" value="1"/>
</dbReference>
<name>A0A923ED30_CLOTT</name>
<reference evidence="3 4" key="1">
    <citation type="submission" date="2020-04" db="EMBL/GenBank/DDBJ databases">
        <title>Genomic insights into acetone-butanol-ethanol (ABE) fermentation by sequencing solventogenic clostridia strains.</title>
        <authorList>
            <person name="Brown S."/>
        </authorList>
    </citation>
    <scope>NUCLEOTIDE SEQUENCE [LARGE SCALE GENOMIC DNA]</scope>
    <source>
        <strain evidence="3 4">DJ011</strain>
    </source>
</reference>
<comment type="similarity">
    <text evidence="1">Belongs to the UPF0111 family.</text>
</comment>
<feature type="coiled-coil region" evidence="2">
    <location>
        <begin position="27"/>
        <end position="67"/>
    </location>
</feature>
<dbReference type="PANTHER" id="PTHR37298">
    <property type="entry name" value="UPF0111 PROTEIN YKAA"/>
    <property type="match status" value="1"/>
</dbReference>
<evidence type="ECO:0000256" key="2">
    <source>
        <dbReference type="SAM" id="Coils"/>
    </source>
</evidence>
<comment type="caution">
    <text evidence="3">The sequence shown here is derived from an EMBL/GenBank/DDBJ whole genome shotgun (WGS) entry which is preliminary data.</text>
</comment>
<dbReference type="InterPro" id="IPR038078">
    <property type="entry name" value="PhoU-like_sf"/>
</dbReference>
<gene>
    <name evidence="3" type="ORF">HGG79_15505</name>
</gene>
<organism evidence="3 4">
    <name type="scientific">Clostridium tetanomorphum</name>
    <dbReference type="NCBI Taxonomy" id="1553"/>
    <lineage>
        <taxon>Bacteria</taxon>
        <taxon>Bacillati</taxon>
        <taxon>Bacillota</taxon>
        <taxon>Clostridia</taxon>
        <taxon>Eubacteriales</taxon>
        <taxon>Clostridiaceae</taxon>
        <taxon>Clostridium</taxon>
    </lineage>
</organism>
<evidence type="ECO:0000313" key="3">
    <source>
        <dbReference type="EMBL" id="MBC2399166.1"/>
    </source>
</evidence>
<sequence>MFKLSAKKEDKFFILFDQVAHTALKGAKMLEELLHNLESSQERLEKIKELEHEGDKLQHEILEELNKTFLTPFDREDIYMIAKYMDDIIDYIESTASRFVMLNVNYSTEDSLKLTEMIVKCCEELIVIMEELKNMKENKKLSQSIIEVNRIEQEGDKIFRNAIRQIFSGEMEVLEIIKWKEIYQFLEDTLDACEDVANVIEGVVMKNA</sequence>
<protein>
    <submittedName>
        <fullName evidence="3">DUF47 domain-containing protein</fullName>
    </submittedName>
</protein>
<dbReference type="InterPro" id="IPR018445">
    <property type="entry name" value="Put_Phosphate_transp_reg"/>
</dbReference>
<evidence type="ECO:0000256" key="1">
    <source>
        <dbReference type="ARBA" id="ARBA00008591"/>
    </source>
</evidence>
<dbReference type="EMBL" id="JAAZWO010000023">
    <property type="protein sequence ID" value="MBC2399166.1"/>
    <property type="molecule type" value="Genomic_DNA"/>
</dbReference>
<proteinExistence type="inferred from homology"/>
<dbReference type="Pfam" id="PF01865">
    <property type="entry name" value="PhoU_div"/>
    <property type="match status" value="1"/>
</dbReference>
<dbReference type="RefSeq" id="WP_035146057.1">
    <property type="nucleotide sequence ID" value="NZ_JAAZWO010000023.1"/>
</dbReference>
<dbReference type="AlphaFoldDB" id="A0A923ED30"/>
<dbReference type="SUPFAM" id="SSF109755">
    <property type="entry name" value="PhoU-like"/>
    <property type="match status" value="1"/>
</dbReference>
<dbReference type="Proteomes" id="UP000563151">
    <property type="component" value="Unassembled WGS sequence"/>
</dbReference>
<dbReference type="Gene3D" id="1.20.58.220">
    <property type="entry name" value="Phosphate transport system protein phou homolog 2, domain 2"/>
    <property type="match status" value="1"/>
</dbReference>
<accession>A0A923ED30</accession>
<dbReference type="InterPro" id="IPR052912">
    <property type="entry name" value="UPF0111_domain"/>
</dbReference>
<evidence type="ECO:0000313" key="4">
    <source>
        <dbReference type="Proteomes" id="UP000563151"/>
    </source>
</evidence>
<keyword evidence="4" id="KW-1185">Reference proteome</keyword>
<keyword evidence="2" id="KW-0175">Coiled coil</keyword>